<dbReference type="Proteomes" id="UP000594261">
    <property type="component" value="Chromosome 9"/>
</dbReference>
<dbReference type="InParanoid" id="A0A7N2MJA0"/>
<feature type="region of interest" description="Disordered" evidence="1">
    <location>
        <begin position="99"/>
        <end position="153"/>
    </location>
</feature>
<evidence type="ECO:0008006" key="4">
    <source>
        <dbReference type="Google" id="ProtNLM"/>
    </source>
</evidence>
<proteinExistence type="predicted"/>
<sequence>MVSEPLISANIAQPWQHKLSYGFFLYSSFKFHFGCTTAMEVWKVLENRFSSICRSYAMNLKGELHNIKKATEEESLNEGLEVKDPVFAMVAASNSRPNNYNGYNQSYNQSYNNRGRGRGNYNNRGGRGGRNSNTPQNQFNQFSQNQFSGSKSKRPTFQICGRLGHLAIDCYYRMDYAYHGKHPPTKLAAMATALNACLAQEQPWLADSAATDHVTLSLNHLSFPKPCNG</sequence>
<dbReference type="EnsemblPlants" id="QL09p024580:mrna">
    <property type="protein sequence ID" value="QL09p024580:mrna"/>
    <property type="gene ID" value="QL09p024580"/>
</dbReference>
<dbReference type="AlphaFoldDB" id="A0A7N2MJA0"/>
<evidence type="ECO:0000313" key="3">
    <source>
        <dbReference type="Proteomes" id="UP000594261"/>
    </source>
</evidence>
<accession>A0A7N2MJA0</accession>
<name>A0A7N2MJA0_QUELO</name>
<dbReference type="OMA" id="MNCESAH"/>
<evidence type="ECO:0000256" key="1">
    <source>
        <dbReference type="SAM" id="MobiDB-lite"/>
    </source>
</evidence>
<feature type="compositionally biased region" description="Low complexity" evidence="1">
    <location>
        <begin position="99"/>
        <end position="150"/>
    </location>
</feature>
<dbReference type="EMBL" id="LRBV02000009">
    <property type="status" value="NOT_ANNOTATED_CDS"/>
    <property type="molecule type" value="Genomic_DNA"/>
</dbReference>
<reference evidence="2" key="2">
    <citation type="submission" date="2021-01" db="UniProtKB">
        <authorList>
            <consortium name="EnsemblPlants"/>
        </authorList>
    </citation>
    <scope>IDENTIFICATION</scope>
</reference>
<reference evidence="2 3" key="1">
    <citation type="journal article" date="2016" name="G3 (Bethesda)">
        <title>First Draft Assembly and Annotation of the Genome of a California Endemic Oak Quercus lobata Nee (Fagaceae).</title>
        <authorList>
            <person name="Sork V.L."/>
            <person name="Fitz-Gibbon S.T."/>
            <person name="Puiu D."/>
            <person name="Crepeau M."/>
            <person name="Gugger P.F."/>
            <person name="Sherman R."/>
            <person name="Stevens K."/>
            <person name="Langley C.H."/>
            <person name="Pellegrini M."/>
            <person name="Salzberg S.L."/>
        </authorList>
    </citation>
    <scope>NUCLEOTIDE SEQUENCE [LARGE SCALE GENOMIC DNA]</scope>
    <source>
        <strain evidence="2 3">cv. SW786</strain>
    </source>
</reference>
<dbReference type="Gramene" id="QL09p024580:mrna">
    <property type="protein sequence ID" value="QL09p024580:mrna"/>
    <property type="gene ID" value="QL09p024580"/>
</dbReference>
<evidence type="ECO:0000313" key="2">
    <source>
        <dbReference type="EnsemblPlants" id="QL09p024580:mrna"/>
    </source>
</evidence>
<protein>
    <recommendedName>
        <fullName evidence="4">CCHC-type domain-containing protein</fullName>
    </recommendedName>
</protein>
<keyword evidence="3" id="KW-1185">Reference proteome</keyword>
<organism evidence="2 3">
    <name type="scientific">Quercus lobata</name>
    <name type="common">Valley oak</name>
    <dbReference type="NCBI Taxonomy" id="97700"/>
    <lineage>
        <taxon>Eukaryota</taxon>
        <taxon>Viridiplantae</taxon>
        <taxon>Streptophyta</taxon>
        <taxon>Embryophyta</taxon>
        <taxon>Tracheophyta</taxon>
        <taxon>Spermatophyta</taxon>
        <taxon>Magnoliopsida</taxon>
        <taxon>eudicotyledons</taxon>
        <taxon>Gunneridae</taxon>
        <taxon>Pentapetalae</taxon>
        <taxon>rosids</taxon>
        <taxon>fabids</taxon>
        <taxon>Fagales</taxon>
        <taxon>Fagaceae</taxon>
        <taxon>Quercus</taxon>
    </lineage>
</organism>